<feature type="compositionally biased region" description="Acidic residues" evidence="1">
    <location>
        <begin position="58"/>
        <end position="77"/>
    </location>
</feature>
<reference evidence="2 3" key="1">
    <citation type="submission" date="2013-05" db="EMBL/GenBank/DDBJ databases">
        <title>Drechslerella stenobrocha genome reveals carnivorous origination and mechanical trapping mechanism of predatory fungi.</title>
        <authorList>
            <person name="Liu X."/>
            <person name="Zhang W."/>
            <person name="Liu K."/>
        </authorList>
    </citation>
    <scope>NUCLEOTIDE SEQUENCE [LARGE SCALE GENOMIC DNA]</scope>
    <source>
        <strain evidence="2 3">248</strain>
    </source>
</reference>
<evidence type="ECO:0000313" key="3">
    <source>
        <dbReference type="Proteomes" id="UP000024837"/>
    </source>
</evidence>
<keyword evidence="3" id="KW-1185">Reference proteome</keyword>
<proteinExistence type="predicted"/>
<dbReference type="AlphaFoldDB" id="W7I0R3"/>
<evidence type="ECO:0000256" key="1">
    <source>
        <dbReference type="SAM" id="MobiDB-lite"/>
    </source>
</evidence>
<dbReference type="Proteomes" id="UP000024837">
    <property type="component" value="Unassembled WGS sequence"/>
</dbReference>
<feature type="region of interest" description="Disordered" evidence="1">
    <location>
        <begin position="373"/>
        <end position="397"/>
    </location>
</feature>
<gene>
    <name evidence="2" type="ORF">DRE_05160</name>
</gene>
<accession>W7I0R3</accession>
<name>W7I0R3_9PEZI</name>
<dbReference type="EMBL" id="KI966424">
    <property type="protein sequence ID" value="EWC45823.1"/>
    <property type="molecule type" value="Genomic_DNA"/>
</dbReference>
<feature type="compositionally biased region" description="Basic and acidic residues" evidence="1">
    <location>
        <begin position="42"/>
        <end position="52"/>
    </location>
</feature>
<dbReference type="OrthoDB" id="5404296at2759"/>
<organism evidence="2 3">
    <name type="scientific">Drechslerella stenobrocha 248</name>
    <dbReference type="NCBI Taxonomy" id="1043628"/>
    <lineage>
        <taxon>Eukaryota</taxon>
        <taxon>Fungi</taxon>
        <taxon>Dikarya</taxon>
        <taxon>Ascomycota</taxon>
        <taxon>Pezizomycotina</taxon>
        <taxon>Orbiliomycetes</taxon>
        <taxon>Orbiliales</taxon>
        <taxon>Orbiliaceae</taxon>
        <taxon>Drechslerella</taxon>
    </lineage>
</organism>
<feature type="region of interest" description="Disordered" evidence="1">
    <location>
        <begin position="18"/>
        <end position="87"/>
    </location>
</feature>
<sequence length="489" mass="54684">MPDFHPEGIRTYLTSYALPAPPELDQLNYTDRNPREAPPFALHEHLRDDKHPLLSPPDDADNEDEDEDEDDDKDLSDDISTTSTSRGIRLPCYDSNHLPIKHVQATADPGAPLQVHFMVWSQQVVHDMDLPAGEDEFLDLRVELSIDGHIVDVAYVSHIDIKPNGLPVGVEFVGERCGDAKELPMFFTTPAAKGGKELEETLVNVLVTLGRIGGYTFYDKNKLMSKMVRVAAVHGKYESSTTSKGFNGYVWRKEHQNLIRDRAINPRTRLFAWRSQSVQNDLYRLQLQRRAYERCAREWEELERNAEMEGRTEGGVTEGGDEVSAPLSIAKRIKLAAAAAIGSTASSGAPVLGEAEGSPYSFRRPRRSDAMLASATVTQSSASVSPASDSTKRSGATVVTTTTMTTEKKKKACRVTTKANHTATVERGDGQRGSQRNVTFGAVPFKTTRQYFRDFVAYKDLCRIEYQICEYIFRDPAELLSWIFRVYRG</sequence>
<feature type="compositionally biased region" description="Low complexity" evidence="1">
    <location>
        <begin position="373"/>
        <end position="389"/>
    </location>
</feature>
<dbReference type="HOGENOM" id="CLU_564947_0_0_1"/>
<protein>
    <submittedName>
        <fullName evidence="2">Uncharacterized protein</fullName>
    </submittedName>
</protein>
<evidence type="ECO:0000313" key="2">
    <source>
        <dbReference type="EMBL" id="EWC45823.1"/>
    </source>
</evidence>